<dbReference type="GO" id="GO:0003677">
    <property type="term" value="F:DNA binding"/>
    <property type="evidence" value="ECO:0007669"/>
    <property type="project" value="UniProtKB-KW"/>
</dbReference>
<dbReference type="RefSeq" id="WP_039290995.1">
    <property type="nucleotide sequence ID" value="NZ_CP009458.1"/>
</dbReference>
<proteinExistence type="predicted"/>
<dbReference type="SUPFAM" id="SSF46894">
    <property type="entry name" value="C-terminal effector domain of the bipartite response regulators"/>
    <property type="match status" value="1"/>
</dbReference>
<gene>
    <name evidence="3" type="ORF">LH23_10845</name>
</gene>
<dbReference type="EMBL" id="CP009458">
    <property type="protein sequence ID" value="AIR61143.1"/>
    <property type="molecule type" value="Genomic_DNA"/>
</dbReference>
<dbReference type="InterPro" id="IPR000792">
    <property type="entry name" value="Tscrpt_reg_LuxR_C"/>
</dbReference>
<name>A0AAN0S428_9ENTR</name>
<reference evidence="3 4" key="1">
    <citation type="submission" date="2014-09" db="EMBL/GenBank/DDBJ databases">
        <authorList>
            <person name="Chan K.-G."/>
        </authorList>
    </citation>
    <scope>NUCLEOTIDE SEQUENCE [LARGE SCALE GENOMIC DNA]</scope>
    <source>
        <strain evidence="3 4">M006</strain>
    </source>
</reference>
<dbReference type="KEGG" id="cem:LH23_10845"/>
<evidence type="ECO:0000313" key="4">
    <source>
        <dbReference type="Proteomes" id="UP000029516"/>
    </source>
</evidence>
<dbReference type="GO" id="GO:0006355">
    <property type="term" value="P:regulation of DNA-templated transcription"/>
    <property type="evidence" value="ECO:0007669"/>
    <property type="project" value="InterPro"/>
</dbReference>
<protein>
    <recommendedName>
        <fullName evidence="2">HTH luxR-type domain-containing protein</fullName>
    </recommendedName>
</protein>
<evidence type="ECO:0000313" key="3">
    <source>
        <dbReference type="EMBL" id="AIR61143.1"/>
    </source>
</evidence>
<accession>A0AAN0S428</accession>
<feature type="domain" description="HTH luxR-type" evidence="2">
    <location>
        <begin position="132"/>
        <end position="182"/>
    </location>
</feature>
<organism evidence="3 4">
    <name type="scientific">Cedecea neteri</name>
    <dbReference type="NCBI Taxonomy" id="158822"/>
    <lineage>
        <taxon>Bacteria</taxon>
        <taxon>Pseudomonadati</taxon>
        <taxon>Pseudomonadota</taxon>
        <taxon>Gammaproteobacteria</taxon>
        <taxon>Enterobacterales</taxon>
        <taxon>Enterobacteriaceae</taxon>
        <taxon>Cedecea</taxon>
    </lineage>
</organism>
<dbReference type="InterPro" id="IPR016032">
    <property type="entry name" value="Sig_transdc_resp-reg_C-effctor"/>
</dbReference>
<keyword evidence="1" id="KW-0238">DNA-binding</keyword>
<evidence type="ECO:0000256" key="1">
    <source>
        <dbReference type="ARBA" id="ARBA00023125"/>
    </source>
</evidence>
<dbReference type="Gene3D" id="1.10.10.10">
    <property type="entry name" value="Winged helix-like DNA-binding domain superfamily/Winged helix DNA-binding domain"/>
    <property type="match status" value="1"/>
</dbReference>
<dbReference type="Proteomes" id="UP000029516">
    <property type="component" value="Chromosome"/>
</dbReference>
<dbReference type="Pfam" id="PF00196">
    <property type="entry name" value="GerE"/>
    <property type="match status" value="1"/>
</dbReference>
<sequence>MVMVISASQYATDGLAYLFHERKLVNFDALSVAQKSDINAYVRRSNIKTIIISYSRFLLAYERVDFIDIINRNRGVRFVIVYDMQCTCAKSALKVSHNVYVTGKEQIFALITSGETQRFPENMSQSNVFGYSRKEKDIAFLLFNGRSLAQICDELNIAKTTLFTHIANMKGKAKYKSIQQLFYLYSIQKKLAVL</sequence>
<evidence type="ECO:0000259" key="2">
    <source>
        <dbReference type="Pfam" id="PF00196"/>
    </source>
</evidence>
<dbReference type="AlphaFoldDB" id="A0AAN0S428"/>
<dbReference type="InterPro" id="IPR036388">
    <property type="entry name" value="WH-like_DNA-bd_sf"/>
</dbReference>